<keyword evidence="5 6" id="KW-0472">Membrane</keyword>
<dbReference type="Pfam" id="PF13396">
    <property type="entry name" value="PLDc_N"/>
    <property type="match status" value="1"/>
</dbReference>
<proteinExistence type="predicted"/>
<dbReference type="InterPro" id="IPR027379">
    <property type="entry name" value="CLS_N"/>
</dbReference>
<evidence type="ECO:0000256" key="2">
    <source>
        <dbReference type="ARBA" id="ARBA00022475"/>
    </source>
</evidence>
<dbReference type="STRING" id="126156.SAMN05421670_2004"/>
<feature type="domain" description="Cardiolipin synthase N-terminal" evidence="7">
    <location>
        <begin position="21"/>
        <end position="62"/>
    </location>
</feature>
<reference evidence="9" key="1">
    <citation type="submission" date="2016-10" db="EMBL/GenBank/DDBJ databases">
        <authorList>
            <person name="Varghese N."/>
            <person name="Submissions S."/>
        </authorList>
    </citation>
    <scope>NUCLEOTIDE SEQUENCE [LARGE SCALE GENOMIC DNA]</scope>
    <source>
        <strain evidence="9">DSM 11706</strain>
    </source>
</reference>
<dbReference type="EMBL" id="FOXU01000002">
    <property type="protein sequence ID" value="SFQ41120.1"/>
    <property type="molecule type" value="Genomic_DNA"/>
</dbReference>
<protein>
    <submittedName>
        <fullName evidence="8">Phospholipase_D-nuclease N-terminal</fullName>
    </submittedName>
</protein>
<dbReference type="RefSeq" id="WP_093536688.1">
    <property type="nucleotide sequence ID" value="NZ_CP183885.1"/>
</dbReference>
<sequence length="65" mass="7410">MDLNSIPWNLILPVLVIQLLLVVVALIDLVRVKSTNGPKWMWALIIVFINIIGPVVYFILGRRND</sequence>
<evidence type="ECO:0000256" key="4">
    <source>
        <dbReference type="ARBA" id="ARBA00022989"/>
    </source>
</evidence>
<organism evidence="8 9">
    <name type="scientific">Psychrobacillus psychrotolerans</name>
    <dbReference type="NCBI Taxonomy" id="126156"/>
    <lineage>
        <taxon>Bacteria</taxon>
        <taxon>Bacillati</taxon>
        <taxon>Bacillota</taxon>
        <taxon>Bacilli</taxon>
        <taxon>Bacillales</taxon>
        <taxon>Bacillaceae</taxon>
        <taxon>Psychrobacillus</taxon>
    </lineage>
</organism>
<evidence type="ECO:0000256" key="6">
    <source>
        <dbReference type="SAM" id="Phobius"/>
    </source>
</evidence>
<evidence type="ECO:0000313" key="8">
    <source>
        <dbReference type="EMBL" id="SFQ41120.1"/>
    </source>
</evidence>
<keyword evidence="2" id="KW-1003">Cell membrane</keyword>
<dbReference type="OrthoDB" id="3243324at2"/>
<evidence type="ECO:0000313" key="9">
    <source>
        <dbReference type="Proteomes" id="UP000198734"/>
    </source>
</evidence>
<comment type="subcellular location">
    <subcellularLocation>
        <location evidence="1">Cell membrane</location>
        <topology evidence="1">Multi-pass membrane protein</topology>
    </subcellularLocation>
</comment>
<accession>A0A1I5YAH4</accession>
<evidence type="ECO:0000259" key="7">
    <source>
        <dbReference type="Pfam" id="PF13396"/>
    </source>
</evidence>
<keyword evidence="9" id="KW-1185">Reference proteome</keyword>
<dbReference type="GO" id="GO:0005886">
    <property type="term" value="C:plasma membrane"/>
    <property type="evidence" value="ECO:0007669"/>
    <property type="project" value="UniProtKB-SubCell"/>
</dbReference>
<keyword evidence="4 6" id="KW-1133">Transmembrane helix</keyword>
<evidence type="ECO:0000256" key="5">
    <source>
        <dbReference type="ARBA" id="ARBA00023136"/>
    </source>
</evidence>
<feature type="transmembrane region" description="Helical" evidence="6">
    <location>
        <begin position="6"/>
        <end position="30"/>
    </location>
</feature>
<dbReference type="AlphaFoldDB" id="A0A1I5YAH4"/>
<name>A0A1I5YAH4_9BACI</name>
<dbReference type="Proteomes" id="UP000198734">
    <property type="component" value="Unassembled WGS sequence"/>
</dbReference>
<gene>
    <name evidence="8" type="ORF">SAMN05421670_2004</name>
</gene>
<evidence type="ECO:0000256" key="3">
    <source>
        <dbReference type="ARBA" id="ARBA00022692"/>
    </source>
</evidence>
<keyword evidence="3 6" id="KW-0812">Transmembrane</keyword>
<feature type="transmembrane region" description="Helical" evidence="6">
    <location>
        <begin position="42"/>
        <end position="60"/>
    </location>
</feature>
<evidence type="ECO:0000256" key="1">
    <source>
        <dbReference type="ARBA" id="ARBA00004651"/>
    </source>
</evidence>